<organism evidence="1 2">
    <name type="scientific">Rangifer tarandus platyrhynchus</name>
    <name type="common">Svalbard reindeer</name>
    <dbReference type="NCBI Taxonomy" id="3082113"/>
    <lineage>
        <taxon>Eukaryota</taxon>
        <taxon>Metazoa</taxon>
        <taxon>Chordata</taxon>
        <taxon>Craniata</taxon>
        <taxon>Vertebrata</taxon>
        <taxon>Euteleostomi</taxon>
        <taxon>Mammalia</taxon>
        <taxon>Eutheria</taxon>
        <taxon>Laurasiatheria</taxon>
        <taxon>Artiodactyla</taxon>
        <taxon>Ruminantia</taxon>
        <taxon>Pecora</taxon>
        <taxon>Cervidae</taxon>
        <taxon>Odocoileinae</taxon>
        <taxon>Rangifer</taxon>
    </lineage>
</organism>
<dbReference type="Proteomes" id="UP001162501">
    <property type="component" value="Chromosome 12"/>
</dbReference>
<sequence>MARTPPASGHCGGGRRTGDGFLEAFFPRRQRSGVSPGVRRPLSLVLGSGGQALGSTTNFQALYLSSSQRCILNYVRLVLAGLARGGRPRGRLCPGVGGGSRAASRGLPSVRGNFSAFLAPTVFPPQAAPRPLDFACLSHSLSTARRQVPRPLLRDPLPRSGARGTGRPSEHRAGQRSPVASGRPGPGRAPAGNSVEASGPRGARRPGPGSTRQRREGRAGKRGSRKRVAAAAAAAAGPLERRERRRREGERGGGRPGGRRERGRQAEGGLISMQQRSRARLHCFNTSPLLRANLSPFSRRTLLPQMLLFSNETDN</sequence>
<name>A0ACB0DYM1_RANTA</name>
<protein>
    <submittedName>
        <fullName evidence="1">Uncharacterized protein</fullName>
    </submittedName>
</protein>
<reference evidence="1" key="1">
    <citation type="submission" date="2023-05" db="EMBL/GenBank/DDBJ databases">
        <authorList>
            <consortium name="ELIXIR-Norway"/>
        </authorList>
    </citation>
    <scope>NUCLEOTIDE SEQUENCE</scope>
</reference>
<dbReference type="EMBL" id="OX596096">
    <property type="protein sequence ID" value="CAI9693365.1"/>
    <property type="molecule type" value="Genomic_DNA"/>
</dbReference>
<gene>
    <name evidence="1" type="ORF">MRATA1EN3_LOCUS4578</name>
</gene>
<proteinExistence type="predicted"/>
<accession>A0ACB0DYM1</accession>
<evidence type="ECO:0000313" key="1">
    <source>
        <dbReference type="EMBL" id="CAI9693365.1"/>
    </source>
</evidence>
<evidence type="ECO:0000313" key="2">
    <source>
        <dbReference type="Proteomes" id="UP001162501"/>
    </source>
</evidence>